<dbReference type="SUPFAM" id="SSF48726">
    <property type="entry name" value="Immunoglobulin"/>
    <property type="match status" value="1"/>
</dbReference>
<organism evidence="7 8">
    <name type="scientific">Silurus asotus</name>
    <name type="common">Amur catfish</name>
    <name type="synonym">Parasilurus asotus</name>
    <dbReference type="NCBI Taxonomy" id="30991"/>
    <lineage>
        <taxon>Eukaryota</taxon>
        <taxon>Metazoa</taxon>
        <taxon>Chordata</taxon>
        <taxon>Craniata</taxon>
        <taxon>Vertebrata</taxon>
        <taxon>Euteleostomi</taxon>
        <taxon>Actinopterygii</taxon>
        <taxon>Neopterygii</taxon>
        <taxon>Teleostei</taxon>
        <taxon>Ostariophysi</taxon>
        <taxon>Siluriformes</taxon>
        <taxon>Siluridae</taxon>
        <taxon>Silurus</taxon>
    </lineage>
</organism>
<dbReference type="CDD" id="cd00099">
    <property type="entry name" value="IgV"/>
    <property type="match status" value="1"/>
</dbReference>
<keyword evidence="3" id="KW-0675">Receptor</keyword>
<dbReference type="InterPro" id="IPR051287">
    <property type="entry name" value="TCR_variable_region"/>
</dbReference>
<dbReference type="SMART" id="SM00409">
    <property type="entry name" value="IG"/>
    <property type="match status" value="1"/>
</dbReference>
<keyword evidence="8" id="KW-1185">Reference proteome</keyword>
<keyword evidence="5" id="KW-1279">T cell receptor</keyword>
<dbReference type="AlphaFoldDB" id="A0AAD5AD29"/>
<dbReference type="Proteomes" id="UP001205998">
    <property type="component" value="Unassembled WGS sequence"/>
</dbReference>
<gene>
    <name evidence="7" type="ORF">C0J50_11281</name>
</gene>
<keyword evidence="4" id="KW-0393">Immunoglobulin domain</keyword>
<dbReference type="EMBL" id="MU562022">
    <property type="protein sequence ID" value="KAI5613830.1"/>
    <property type="molecule type" value="Genomic_DNA"/>
</dbReference>
<evidence type="ECO:0000256" key="3">
    <source>
        <dbReference type="ARBA" id="ARBA00023170"/>
    </source>
</evidence>
<dbReference type="GO" id="GO:0002250">
    <property type="term" value="P:adaptive immune response"/>
    <property type="evidence" value="ECO:0007669"/>
    <property type="project" value="UniProtKB-KW"/>
</dbReference>
<sequence>LNVFISMTGDSMADSIIPLLTHKVVDEGDDVTLSCSYKDFSGTVGNLQWYKQDTKSNPEFILYIYESGALSPIIPPRTSAKVHGNKQVDLHISCAAVSDSALYYCALTPTVTGNPTPLYKK</sequence>
<evidence type="ECO:0000313" key="8">
    <source>
        <dbReference type="Proteomes" id="UP001205998"/>
    </source>
</evidence>
<evidence type="ECO:0000256" key="1">
    <source>
        <dbReference type="ARBA" id="ARBA00022729"/>
    </source>
</evidence>
<feature type="non-terminal residue" evidence="7">
    <location>
        <position position="1"/>
    </location>
</feature>
<keyword evidence="5" id="KW-0391">Immunity</keyword>
<keyword evidence="2" id="KW-1064">Adaptive immunity</keyword>
<dbReference type="PANTHER" id="PTHR19367:SF18">
    <property type="entry name" value="T CELL RECEPTOR ALPHA VARIABLE 16"/>
    <property type="match status" value="1"/>
</dbReference>
<evidence type="ECO:0000256" key="4">
    <source>
        <dbReference type="ARBA" id="ARBA00023319"/>
    </source>
</evidence>
<dbReference type="PROSITE" id="PS50835">
    <property type="entry name" value="IG_LIKE"/>
    <property type="match status" value="1"/>
</dbReference>
<dbReference type="InterPro" id="IPR013783">
    <property type="entry name" value="Ig-like_fold"/>
</dbReference>
<dbReference type="InterPro" id="IPR007110">
    <property type="entry name" value="Ig-like_dom"/>
</dbReference>
<dbReference type="GO" id="GO:0042101">
    <property type="term" value="C:T cell receptor complex"/>
    <property type="evidence" value="ECO:0007669"/>
    <property type="project" value="UniProtKB-KW"/>
</dbReference>
<dbReference type="SMART" id="SM00406">
    <property type="entry name" value="IGv"/>
    <property type="match status" value="1"/>
</dbReference>
<evidence type="ECO:0000256" key="2">
    <source>
        <dbReference type="ARBA" id="ARBA00023130"/>
    </source>
</evidence>
<proteinExistence type="predicted"/>
<evidence type="ECO:0000259" key="6">
    <source>
        <dbReference type="PROSITE" id="PS50835"/>
    </source>
</evidence>
<reference evidence="7" key="1">
    <citation type="submission" date="2018-07" db="EMBL/GenBank/DDBJ databases">
        <title>Comparative genomics of catfishes provides insights into carnivory and benthic adaptation.</title>
        <authorList>
            <person name="Zhang Y."/>
            <person name="Wang D."/>
            <person name="Peng Z."/>
            <person name="Zheng S."/>
            <person name="Shao F."/>
            <person name="Tao W."/>
        </authorList>
    </citation>
    <scope>NUCLEOTIDE SEQUENCE</scope>
    <source>
        <strain evidence="7">Chongqing</strain>
    </source>
</reference>
<dbReference type="Pfam" id="PF07686">
    <property type="entry name" value="V-set"/>
    <property type="match status" value="1"/>
</dbReference>
<comment type="caution">
    <text evidence="7">The sequence shown here is derived from an EMBL/GenBank/DDBJ whole genome shotgun (WGS) entry which is preliminary data.</text>
</comment>
<dbReference type="InterPro" id="IPR013106">
    <property type="entry name" value="Ig_V-set"/>
</dbReference>
<accession>A0AAD5AD29</accession>
<evidence type="ECO:0000256" key="5">
    <source>
        <dbReference type="ARBA" id="ARBA00043266"/>
    </source>
</evidence>
<dbReference type="PANTHER" id="PTHR19367">
    <property type="entry name" value="T-CELL RECEPTOR ALPHA CHAIN V REGION"/>
    <property type="match status" value="1"/>
</dbReference>
<dbReference type="Gene3D" id="2.60.40.10">
    <property type="entry name" value="Immunoglobulins"/>
    <property type="match status" value="1"/>
</dbReference>
<name>A0AAD5AD29_SILAS</name>
<keyword evidence="1" id="KW-0732">Signal</keyword>
<dbReference type="InterPro" id="IPR036179">
    <property type="entry name" value="Ig-like_dom_sf"/>
</dbReference>
<feature type="non-terminal residue" evidence="7">
    <location>
        <position position="121"/>
    </location>
</feature>
<feature type="domain" description="Ig-like" evidence="6">
    <location>
        <begin position="18"/>
        <end position="108"/>
    </location>
</feature>
<evidence type="ECO:0000313" key="7">
    <source>
        <dbReference type="EMBL" id="KAI5613830.1"/>
    </source>
</evidence>
<dbReference type="InterPro" id="IPR003599">
    <property type="entry name" value="Ig_sub"/>
</dbReference>
<protein>
    <recommendedName>
        <fullName evidence="6">Ig-like domain-containing protein</fullName>
    </recommendedName>
</protein>